<dbReference type="RefSeq" id="WP_044229557.1">
    <property type="nucleotide sequence ID" value="NZ_JRYR02000002.1"/>
</dbReference>
<dbReference type="EMBL" id="JRYR02000002">
    <property type="protein sequence ID" value="OHX64189.1"/>
    <property type="molecule type" value="Genomic_DNA"/>
</dbReference>
<dbReference type="PROSITE" id="PS51257">
    <property type="entry name" value="PROKAR_LIPOPROTEIN"/>
    <property type="match status" value="1"/>
</dbReference>
<evidence type="ECO:0000313" key="1">
    <source>
        <dbReference type="EMBL" id="OHX64189.1"/>
    </source>
</evidence>
<dbReference type="AlphaFoldDB" id="A0A1S1YT44"/>
<organism evidence="1 2">
    <name type="scientific">Flammeovirga pacifica</name>
    <dbReference type="NCBI Taxonomy" id="915059"/>
    <lineage>
        <taxon>Bacteria</taxon>
        <taxon>Pseudomonadati</taxon>
        <taxon>Bacteroidota</taxon>
        <taxon>Cytophagia</taxon>
        <taxon>Cytophagales</taxon>
        <taxon>Flammeovirgaceae</taxon>
        <taxon>Flammeovirga</taxon>
    </lineage>
</organism>
<comment type="caution">
    <text evidence="1">The sequence shown here is derived from an EMBL/GenBank/DDBJ whole genome shotgun (WGS) entry which is preliminary data.</text>
</comment>
<proteinExistence type="predicted"/>
<name>A0A1S1YT44_FLAPC</name>
<sequence length="249" mass="28909">MKNIQILFPIIVLVISSCSTSDEMEPTSKLQGFYSIQNENTLHEINFTGSDFIEKKHFVGDEIENFSNEKGTFQEVSEGRFRGEGNTEVFEMFEDEFFKLEGMKTERTFEVNPSGTVFINGKEAEKIEGFTIQFPEYNESQYLKEGFHMQISNTANSSTRNEYKINSEGEIIEYRTEIYDGYTNNYSYVQYILINTQESKKGRSYIGNFKVITSDYETESSKSFGYAPLGEFYEGEYFPNQKDFTIEIK</sequence>
<evidence type="ECO:0000313" key="2">
    <source>
        <dbReference type="Proteomes" id="UP000179797"/>
    </source>
</evidence>
<keyword evidence="2" id="KW-1185">Reference proteome</keyword>
<protein>
    <recommendedName>
        <fullName evidence="3">Lipoprotein</fullName>
    </recommendedName>
</protein>
<reference evidence="1 2" key="1">
    <citation type="journal article" date="2012" name="Int. J. Syst. Evol. Microbiol.">
        <title>Flammeovirga pacifica sp. nov., isolated from deep-sea sediment.</title>
        <authorList>
            <person name="Xu H."/>
            <person name="Fu Y."/>
            <person name="Yang N."/>
            <person name="Ding Z."/>
            <person name="Lai Q."/>
            <person name="Zeng R."/>
        </authorList>
    </citation>
    <scope>NUCLEOTIDE SEQUENCE [LARGE SCALE GENOMIC DNA]</scope>
    <source>
        <strain evidence="2">DSM 24597 / LMG 26175 / WPAGA1</strain>
    </source>
</reference>
<dbReference type="Proteomes" id="UP000179797">
    <property type="component" value="Unassembled WGS sequence"/>
</dbReference>
<evidence type="ECO:0008006" key="3">
    <source>
        <dbReference type="Google" id="ProtNLM"/>
    </source>
</evidence>
<gene>
    <name evidence="1" type="ORF">NH26_21530</name>
</gene>
<accession>A0A1S1YT44</accession>